<accession>A0A061ECI5</accession>
<dbReference type="Proteomes" id="UP000026915">
    <property type="component" value="Chromosome 2"/>
</dbReference>
<keyword evidence="1" id="KW-0812">Transmembrane</keyword>
<sequence length="149" mass="16409">MGGSAKHSFVIINSFSLPAPPIPNISSASLYPLFLSHMKNSLNIFEWKSERSERERQRVVLGVVGMGVLGSIMTFAKSKGQFFPTPPIPLVSNRCSPSLLVLSWVSANFPTLIQQCWSFQALWKLLSSHINNGNIGNLESEDEEGSSSR</sequence>
<name>A0A061ECI5_THECC</name>
<protein>
    <submittedName>
        <fullName evidence="2">Uncharacterized protein isoform 2</fullName>
    </submittedName>
</protein>
<evidence type="ECO:0000256" key="1">
    <source>
        <dbReference type="SAM" id="Phobius"/>
    </source>
</evidence>
<reference evidence="2 3" key="1">
    <citation type="journal article" date="2013" name="Genome Biol.">
        <title>The genome sequence of the most widely cultivated cacao type and its use to identify candidate genes regulating pod color.</title>
        <authorList>
            <person name="Motamayor J.C."/>
            <person name="Mockaitis K."/>
            <person name="Schmutz J."/>
            <person name="Haiminen N."/>
            <person name="Iii D.L."/>
            <person name="Cornejo O."/>
            <person name="Findley S.D."/>
            <person name="Zheng P."/>
            <person name="Utro F."/>
            <person name="Royaert S."/>
            <person name="Saski C."/>
            <person name="Jenkins J."/>
            <person name="Podicheti R."/>
            <person name="Zhao M."/>
            <person name="Scheffler B.E."/>
            <person name="Stack J.C."/>
            <person name="Feltus F.A."/>
            <person name="Mustiga G.M."/>
            <person name="Amores F."/>
            <person name="Phillips W."/>
            <person name="Marelli J.P."/>
            <person name="May G.D."/>
            <person name="Shapiro H."/>
            <person name="Ma J."/>
            <person name="Bustamante C.D."/>
            <person name="Schnell R.J."/>
            <person name="Main D."/>
            <person name="Gilbert D."/>
            <person name="Parida L."/>
            <person name="Kuhn D.N."/>
        </authorList>
    </citation>
    <scope>NUCLEOTIDE SEQUENCE [LARGE SCALE GENOMIC DNA]</scope>
    <source>
        <strain evidence="3">cv. Matina 1-6</strain>
    </source>
</reference>
<dbReference type="Gramene" id="EOY00009">
    <property type="protein sequence ID" value="EOY00009"/>
    <property type="gene ID" value="TCM_009328"/>
</dbReference>
<dbReference type="AlphaFoldDB" id="A0A061ECI5"/>
<evidence type="ECO:0000313" key="3">
    <source>
        <dbReference type="Proteomes" id="UP000026915"/>
    </source>
</evidence>
<feature type="transmembrane region" description="Helical" evidence="1">
    <location>
        <begin position="59"/>
        <end position="76"/>
    </location>
</feature>
<gene>
    <name evidence="2" type="ORF">TCM_009328</name>
</gene>
<keyword evidence="3" id="KW-1185">Reference proteome</keyword>
<organism evidence="2 3">
    <name type="scientific">Theobroma cacao</name>
    <name type="common">Cacao</name>
    <name type="synonym">Cocoa</name>
    <dbReference type="NCBI Taxonomy" id="3641"/>
    <lineage>
        <taxon>Eukaryota</taxon>
        <taxon>Viridiplantae</taxon>
        <taxon>Streptophyta</taxon>
        <taxon>Embryophyta</taxon>
        <taxon>Tracheophyta</taxon>
        <taxon>Spermatophyta</taxon>
        <taxon>Magnoliopsida</taxon>
        <taxon>eudicotyledons</taxon>
        <taxon>Gunneridae</taxon>
        <taxon>Pentapetalae</taxon>
        <taxon>rosids</taxon>
        <taxon>malvids</taxon>
        <taxon>Malvales</taxon>
        <taxon>Malvaceae</taxon>
        <taxon>Byttnerioideae</taxon>
        <taxon>Theobroma</taxon>
    </lineage>
</organism>
<evidence type="ECO:0000313" key="2">
    <source>
        <dbReference type="EMBL" id="EOY00009.1"/>
    </source>
</evidence>
<proteinExistence type="predicted"/>
<dbReference type="EMBL" id="CM001880">
    <property type="protein sequence ID" value="EOY00009.1"/>
    <property type="molecule type" value="Genomic_DNA"/>
</dbReference>
<keyword evidence="1" id="KW-1133">Transmembrane helix</keyword>
<dbReference type="HOGENOM" id="CLU_1762070_0_0_1"/>
<keyword evidence="1" id="KW-0472">Membrane</keyword>
<dbReference type="InParanoid" id="A0A061ECI5"/>